<dbReference type="InterPro" id="IPR023997">
    <property type="entry name" value="TonB-dep_OMP_SusC/RagA_CS"/>
</dbReference>
<dbReference type="Gene3D" id="2.170.130.10">
    <property type="entry name" value="TonB-dependent receptor, plug domain"/>
    <property type="match status" value="1"/>
</dbReference>
<evidence type="ECO:0000256" key="6">
    <source>
        <dbReference type="ARBA" id="ARBA00023237"/>
    </source>
</evidence>
<organism evidence="10 11">
    <name type="scientific">Sphingobacterium tabacisoli</name>
    <dbReference type="NCBI Taxonomy" id="2044855"/>
    <lineage>
        <taxon>Bacteria</taxon>
        <taxon>Pseudomonadati</taxon>
        <taxon>Bacteroidota</taxon>
        <taxon>Sphingobacteriia</taxon>
        <taxon>Sphingobacteriales</taxon>
        <taxon>Sphingobacteriaceae</taxon>
        <taxon>Sphingobacterium</taxon>
    </lineage>
</organism>
<evidence type="ECO:0000256" key="5">
    <source>
        <dbReference type="ARBA" id="ARBA00023136"/>
    </source>
</evidence>
<feature type="region of interest" description="Disordered" evidence="8">
    <location>
        <begin position="221"/>
        <end position="271"/>
    </location>
</feature>
<dbReference type="Proteomes" id="UP001597440">
    <property type="component" value="Unassembled WGS sequence"/>
</dbReference>
<dbReference type="InterPro" id="IPR039426">
    <property type="entry name" value="TonB-dep_rcpt-like"/>
</dbReference>
<dbReference type="SUPFAM" id="SSF56935">
    <property type="entry name" value="Porins"/>
    <property type="match status" value="1"/>
</dbReference>
<sequence length="1610" mass="180768">MTNFNRGGEGMFCGQSRVRLLADDRVNELSSYHVLSGRPVLQNYELRLLRLSLMADPRNDEPELGSNDEDRGSLLTTFVQASPLLRSYITHSSPFQYLFNTSASRILDQNVMKTCSEADETPKLVRSRYGSGQEPVGYQDYQLSSAQVLPLFYFGFTSLRSLRDRAVTWLRSFIGGPSQTHRSAIEAPSEKSRTWLGPGRYQGGTLSAYLSPSARYFVASKARDRQRIGKEQATDRQRTSREQANKYQTKPKASPKKERRSSEEQAENKQGISKGSVWSFNTLLIHCYYLAHTWIILRAYTKDASARVAGWFGMASRLARTTVQTGSTVVRPLFESCSRASRSPLEGESNSTRRSVEEVSNTSRSAVEGQSKGSRTVVEAEGGRTKVELALTQAITRVELGMNYQTTKDELPTSLERTKDKTRKWRSEREGDCFVVVPPTRNDGRVVNDGNRIRNDGEVVEELRDKCFILKGFRELCEEFRGKVESMLVDEKIKQEKGLNKAVRHCAAFRSVGNRNEMERSNLLSRLLRQARSDGRVWLSACLMILCVLFSSLVFTQAVAQEQSRSVLIGEVRSAADGSIIEGATVTNGKKTVRTDAKGTFSIAVDRSHGTLVIKYIGFKEQSVAYDNTTTFLKIQLQGGSREIDEVEVVSTGYQHISPERFVGAASKLDSTTFHNQAGKGIIERLKANVTGVLFPREATKEPSIRGLSTLYAIAGLGVHVPLIVVDNFPMDNRFDINSINPNDVLDISVLKDAAAASIWGARAGNGVIVITTKKGKYNEKLNFSASSNIGITEKPDLYAYDRIEIADVIDIERYLFDKDHYSATLNNNTNRPVVSPVVEILNRLKLNQIDQATADAQIDALKSNDIRRDLDRYVYRNDIQQQHYLGMNGGSANANYALSFGYNHKKSNIQHTEAGKDYTLKANYGFKPLTNLEVNTGLFFTSATSPAAALPIFSSIPYEALADADGKPLPASYQYRVSYLDTAGNGKLLDWQYRPLDEIRLSDNNSKNKTINVDIGARYRIIDGLTAAVRYNYRTQNGFQKELRSQETYYVRDLINRFTAINGGVAKSEMPMGAILNLYDLETKSEQIRGQLDYAKSWNNHSLSAMLVAEKSESVSSKRVNTFLGYDDEYETYKRDLNYNVLYPIFQRIAGTTGRLPLSSSVSSGNTSRFVSLLANASYSYKNLYTIYGSARRDGTNFFGATTNNKWKPMWSIGANWNIANEEFFDSSWVNSLKARGSFGYMGNTVPITGLMTIFRIQTPEEMTGLFSANIQTPPNPTLRWEEIKTINTGLDFSLLNNRLSGNIDYFHKKSIDLIANMPIDPTTGIERLQVNSASLKTNGTEFNLQSKNVQGTFNWTTGFGFSYVKSIVTKFADNGYRASDFISYMINPTEGQIAYGLSSYKWGGLDPLNGDPQGYLNGELSKDYRAIGNDSIQNQIFHGSSMPLVYGHLNNTFSWKNISLSANIAYQLDYYFRANTIQYSTLFGQSRIGQADYYKRWQQPGDENSTTIPSMNYPADGNRDSFYANTEVNVHRADHIRLRDVRLQYVINKETLPRLPIQSVQFFLNASNLNIILWRANKKGLDPDLSYPSQYQTYPSSKVWTMGCNIQF</sequence>
<accession>A0ABW5L6W5</accession>
<dbReference type="SUPFAM" id="SSF49464">
    <property type="entry name" value="Carboxypeptidase regulatory domain-like"/>
    <property type="match status" value="1"/>
</dbReference>
<feature type="compositionally biased region" description="Basic and acidic residues" evidence="8">
    <location>
        <begin position="221"/>
        <end position="244"/>
    </location>
</feature>
<dbReference type="Pfam" id="PF07715">
    <property type="entry name" value="Plug"/>
    <property type="match status" value="1"/>
</dbReference>
<evidence type="ECO:0000313" key="11">
    <source>
        <dbReference type="Proteomes" id="UP001597440"/>
    </source>
</evidence>
<evidence type="ECO:0000256" key="2">
    <source>
        <dbReference type="ARBA" id="ARBA00022448"/>
    </source>
</evidence>
<keyword evidence="3 7" id="KW-1134">Transmembrane beta strand</keyword>
<dbReference type="RefSeq" id="WP_210352640.1">
    <property type="nucleotide sequence ID" value="NZ_JAEQMU010000001.1"/>
</dbReference>
<proteinExistence type="inferred from homology"/>
<dbReference type="InterPro" id="IPR008969">
    <property type="entry name" value="CarboxyPept-like_regulatory"/>
</dbReference>
<dbReference type="NCBIfam" id="TIGR04057">
    <property type="entry name" value="SusC_RagA_signa"/>
    <property type="match status" value="1"/>
</dbReference>
<evidence type="ECO:0000256" key="1">
    <source>
        <dbReference type="ARBA" id="ARBA00004571"/>
    </source>
</evidence>
<dbReference type="InterPro" id="IPR037066">
    <property type="entry name" value="Plug_dom_sf"/>
</dbReference>
<dbReference type="EMBL" id="JBHULD010000018">
    <property type="protein sequence ID" value="MFD2556293.1"/>
    <property type="molecule type" value="Genomic_DNA"/>
</dbReference>
<name>A0ABW5L6W5_9SPHI</name>
<feature type="domain" description="TonB-dependent receptor plug" evidence="9">
    <location>
        <begin position="669"/>
        <end position="768"/>
    </location>
</feature>
<comment type="similarity">
    <text evidence="7">Belongs to the TonB-dependent receptor family.</text>
</comment>
<dbReference type="NCBIfam" id="TIGR04056">
    <property type="entry name" value="OMP_RagA_SusC"/>
    <property type="match status" value="1"/>
</dbReference>
<gene>
    <name evidence="10" type="ORF">ACFSQW_18000</name>
</gene>
<evidence type="ECO:0000313" key="10">
    <source>
        <dbReference type="EMBL" id="MFD2556293.1"/>
    </source>
</evidence>
<dbReference type="PROSITE" id="PS52016">
    <property type="entry name" value="TONB_DEPENDENT_REC_3"/>
    <property type="match status" value="1"/>
</dbReference>
<reference evidence="11" key="1">
    <citation type="journal article" date="2019" name="Int. J. Syst. Evol. Microbiol.">
        <title>The Global Catalogue of Microorganisms (GCM) 10K type strain sequencing project: providing services to taxonomists for standard genome sequencing and annotation.</title>
        <authorList>
            <consortium name="The Broad Institute Genomics Platform"/>
            <consortium name="The Broad Institute Genome Sequencing Center for Infectious Disease"/>
            <person name="Wu L."/>
            <person name="Ma J."/>
        </authorList>
    </citation>
    <scope>NUCLEOTIDE SEQUENCE [LARGE SCALE GENOMIC DNA]</scope>
    <source>
        <strain evidence="11">KCTC 52298</strain>
    </source>
</reference>
<feature type="region of interest" description="Disordered" evidence="8">
    <location>
        <begin position="340"/>
        <end position="379"/>
    </location>
</feature>
<keyword evidence="4 7" id="KW-0812">Transmembrane</keyword>
<evidence type="ECO:0000259" key="9">
    <source>
        <dbReference type="Pfam" id="PF07715"/>
    </source>
</evidence>
<dbReference type="Gene3D" id="2.40.170.20">
    <property type="entry name" value="TonB-dependent receptor, beta-barrel domain"/>
    <property type="match status" value="1"/>
</dbReference>
<keyword evidence="2 7" id="KW-0813">Transport</keyword>
<dbReference type="Gene3D" id="2.60.40.1120">
    <property type="entry name" value="Carboxypeptidase-like, regulatory domain"/>
    <property type="match status" value="1"/>
</dbReference>
<keyword evidence="11" id="KW-1185">Reference proteome</keyword>
<evidence type="ECO:0000256" key="3">
    <source>
        <dbReference type="ARBA" id="ARBA00022452"/>
    </source>
</evidence>
<comment type="caution">
    <text evidence="10">The sequence shown here is derived from an EMBL/GenBank/DDBJ whole genome shotgun (WGS) entry which is preliminary data.</text>
</comment>
<evidence type="ECO:0000256" key="4">
    <source>
        <dbReference type="ARBA" id="ARBA00022692"/>
    </source>
</evidence>
<feature type="compositionally biased region" description="Polar residues" evidence="8">
    <location>
        <begin position="348"/>
        <end position="365"/>
    </location>
</feature>
<comment type="subcellular location">
    <subcellularLocation>
        <location evidence="1 7">Cell outer membrane</location>
        <topology evidence="1 7">Multi-pass membrane protein</topology>
    </subcellularLocation>
</comment>
<dbReference type="InterPro" id="IPR012910">
    <property type="entry name" value="Plug_dom"/>
</dbReference>
<protein>
    <submittedName>
        <fullName evidence="10">SusC/RagA family TonB-linked outer membrane protein</fullName>
    </submittedName>
</protein>
<keyword evidence="6 7" id="KW-0998">Cell outer membrane</keyword>
<evidence type="ECO:0000256" key="8">
    <source>
        <dbReference type="SAM" id="MobiDB-lite"/>
    </source>
</evidence>
<evidence type="ECO:0000256" key="7">
    <source>
        <dbReference type="PROSITE-ProRule" id="PRU01360"/>
    </source>
</evidence>
<dbReference type="InterPro" id="IPR036942">
    <property type="entry name" value="Beta-barrel_TonB_sf"/>
</dbReference>
<dbReference type="InterPro" id="IPR023996">
    <property type="entry name" value="TonB-dep_OMP_SusC/RagA"/>
</dbReference>
<feature type="region of interest" description="Disordered" evidence="8">
    <location>
        <begin position="177"/>
        <end position="196"/>
    </location>
</feature>
<keyword evidence="5 7" id="KW-0472">Membrane</keyword>